<accession>A0AAV9CR80</accession>
<reference evidence="2" key="1">
    <citation type="journal article" date="2023" name="Nat. Commun.">
        <title>Diploid and tetraploid genomes of Acorus and the evolution of monocots.</title>
        <authorList>
            <person name="Ma L."/>
            <person name="Liu K.W."/>
            <person name="Li Z."/>
            <person name="Hsiao Y.Y."/>
            <person name="Qi Y."/>
            <person name="Fu T."/>
            <person name="Tang G.D."/>
            <person name="Zhang D."/>
            <person name="Sun W.H."/>
            <person name="Liu D.K."/>
            <person name="Li Y."/>
            <person name="Chen G.Z."/>
            <person name="Liu X.D."/>
            <person name="Liao X.Y."/>
            <person name="Jiang Y.T."/>
            <person name="Yu X."/>
            <person name="Hao Y."/>
            <person name="Huang J."/>
            <person name="Zhao X.W."/>
            <person name="Ke S."/>
            <person name="Chen Y.Y."/>
            <person name="Wu W.L."/>
            <person name="Hsu J.L."/>
            <person name="Lin Y.F."/>
            <person name="Huang M.D."/>
            <person name="Li C.Y."/>
            <person name="Huang L."/>
            <person name="Wang Z.W."/>
            <person name="Zhao X."/>
            <person name="Zhong W.Y."/>
            <person name="Peng D.H."/>
            <person name="Ahmad S."/>
            <person name="Lan S."/>
            <person name="Zhang J.S."/>
            <person name="Tsai W.C."/>
            <person name="Van de Peer Y."/>
            <person name="Liu Z.J."/>
        </authorList>
    </citation>
    <scope>NUCLEOTIDE SEQUENCE</scope>
    <source>
        <strain evidence="2">CP</strain>
    </source>
</reference>
<feature type="region of interest" description="Disordered" evidence="1">
    <location>
        <begin position="1"/>
        <end position="50"/>
    </location>
</feature>
<feature type="compositionally biased region" description="Basic and acidic residues" evidence="1">
    <location>
        <begin position="24"/>
        <end position="37"/>
    </location>
</feature>
<organism evidence="2 3">
    <name type="scientific">Acorus calamus</name>
    <name type="common">Sweet flag</name>
    <dbReference type="NCBI Taxonomy" id="4465"/>
    <lineage>
        <taxon>Eukaryota</taxon>
        <taxon>Viridiplantae</taxon>
        <taxon>Streptophyta</taxon>
        <taxon>Embryophyta</taxon>
        <taxon>Tracheophyta</taxon>
        <taxon>Spermatophyta</taxon>
        <taxon>Magnoliopsida</taxon>
        <taxon>Liliopsida</taxon>
        <taxon>Acoraceae</taxon>
        <taxon>Acorus</taxon>
    </lineage>
</organism>
<protein>
    <submittedName>
        <fullName evidence="2">Uncharacterized protein</fullName>
    </submittedName>
</protein>
<name>A0AAV9CR80_ACOCL</name>
<sequence length="85" mass="9021">MTSGSGSGSGSKRNRPEAANCGHGPKEDDNVGSRRFDPSSNISLTGGMEWPRRYPCVEDDAFLVWAQDTGGESAGTRWFVGGVRG</sequence>
<keyword evidence="3" id="KW-1185">Reference proteome</keyword>
<gene>
    <name evidence="2" type="ORF">QJS10_CPB17g02013</name>
</gene>
<evidence type="ECO:0000313" key="3">
    <source>
        <dbReference type="Proteomes" id="UP001180020"/>
    </source>
</evidence>
<dbReference type="EMBL" id="JAUJYO010000017">
    <property type="protein sequence ID" value="KAK1291227.1"/>
    <property type="molecule type" value="Genomic_DNA"/>
</dbReference>
<dbReference type="AlphaFoldDB" id="A0AAV9CR80"/>
<reference evidence="2" key="2">
    <citation type="submission" date="2023-06" db="EMBL/GenBank/DDBJ databases">
        <authorList>
            <person name="Ma L."/>
            <person name="Liu K.-W."/>
            <person name="Li Z."/>
            <person name="Hsiao Y.-Y."/>
            <person name="Qi Y."/>
            <person name="Fu T."/>
            <person name="Tang G."/>
            <person name="Zhang D."/>
            <person name="Sun W.-H."/>
            <person name="Liu D.-K."/>
            <person name="Li Y."/>
            <person name="Chen G.-Z."/>
            <person name="Liu X.-D."/>
            <person name="Liao X.-Y."/>
            <person name="Jiang Y.-T."/>
            <person name="Yu X."/>
            <person name="Hao Y."/>
            <person name="Huang J."/>
            <person name="Zhao X.-W."/>
            <person name="Ke S."/>
            <person name="Chen Y.-Y."/>
            <person name="Wu W.-L."/>
            <person name="Hsu J.-L."/>
            <person name="Lin Y.-F."/>
            <person name="Huang M.-D."/>
            <person name="Li C.-Y."/>
            <person name="Huang L."/>
            <person name="Wang Z.-W."/>
            <person name="Zhao X."/>
            <person name="Zhong W.-Y."/>
            <person name="Peng D.-H."/>
            <person name="Ahmad S."/>
            <person name="Lan S."/>
            <person name="Zhang J.-S."/>
            <person name="Tsai W.-C."/>
            <person name="Van De Peer Y."/>
            <person name="Liu Z.-J."/>
        </authorList>
    </citation>
    <scope>NUCLEOTIDE SEQUENCE</scope>
    <source>
        <strain evidence="2">CP</strain>
        <tissue evidence="2">Leaves</tissue>
    </source>
</reference>
<proteinExistence type="predicted"/>
<evidence type="ECO:0000313" key="2">
    <source>
        <dbReference type="EMBL" id="KAK1291227.1"/>
    </source>
</evidence>
<dbReference type="Proteomes" id="UP001180020">
    <property type="component" value="Unassembled WGS sequence"/>
</dbReference>
<comment type="caution">
    <text evidence="2">The sequence shown here is derived from an EMBL/GenBank/DDBJ whole genome shotgun (WGS) entry which is preliminary data.</text>
</comment>
<evidence type="ECO:0000256" key="1">
    <source>
        <dbReference type="SAM" id="MobiDB-lite"/>
    </source>
</evidence>